<proteinExistence type="predicted"/>
<dbReference type="AlphaFoldDB" id="A0AAF0HAQ7"/>
<dbReference type="EMBL" id="CP124734">
    <property type="protein sequence ID" value="WHA42961.1"/>
    <property type="molecule type" value="Genomic_DNA"/>
</dbReference>
<evidence type="ECO:0000313" key="2">
    <source>
        <dbReference type="EMBL" id="WHA42961.1"/>
    </source>
</evidence>
<name>A0AAF0HAQ7_9HYPH</name>
<dbReference type="RefSeq" id="WP_137394966.1">
    <property type="nucleotide sequence ID" value="NZ_CP124734.1"/>
</dbReference>
<reference evidence="2" key="1">
    <citation type="submission" date="2023-05" db="EMBL/GenBank/DDBJ databases">
        <title>Complete genome sequence of Agrobacterium larrymoorei CFBP5477.</title>
        <authorList>
            <person name="Yen H.-C."/>
            <person name="Chou L."/>
            <person name="Lin Y.-C."/>
            <person name="Lai E.-M."/>
            <person name="Kuo C.-H."/>
        </authorList>
    </citation>
    <scope>NUCLEOTIDE SEQUENCE</scope>
    <source>
        <strain evidence="2">CFBP5477</strain>
    </source>
</reference>
<feature type="region of interest" description="Disordered" evidence="1">
    <location>
        <begin position="94"/>
        <end position="124"/>
    </location>
</feature>
<evidence type="ECO:0000313" key="3">
    <source>
        <dbReference type="Proteomes" id="UP000298664"/>
    </source>
</evidence>
<organism evidence="2 3">
    <name type="scientific">Agrobacterium larrymoorei</name>
    <dbReference type="NCBI Taxonomy" id="160699"/>
    <lineage>
        <taxon>Bacteria</taxon>
        <taxon>Pseudomonadati</taxon>
        <taxon>Pseudomonadota</taxon>
        <taxon>Alphaproteobacteria</taxon>
        <taxon>Hyphomicrobiales</taxon>
        <taxon>Rhizobiaceae</taxon>
        <taxon>Rhizobium/Agrobacterium group</taxon>
        <taxon>Agrobacterium</taxon>
    </lineage>
</organism>
<dbReference type="Proteomes" id="UP000298664">
    <property type="component" value="Chromosome Linear"/>
</dbReference>
<feature type="compositionally biased region" description="Basic and acidic residues" evidence="1">
    <location>
        <begin position="103"/>
        <end position="117"/>
    </location>
</feature>
<sequence length="177" mass="21037">MEDVSDDDTFTFIPAQVRLTPYDRRLRELRIWEERYDELAKHPNNERRLAGLGYKVREAKKRFEEEKRRDADDGWRQRRNVDVWRAGEGREIRNASRRKVRSKPNEDLSHLTAEQKKARARGQRADANFIKRRTREGMSEADIEVALELRRRERIAKLATKSLVDRPLADNPGYGMF</sequence>
<protein>
    <submittedName>
        <fullName evidence="2">Uncharacterized protein</fullName>
    </submittedName>
</protein>
<evidence type="ECO:0000256" key="1">
    <source>
        <dbReference type="SAM" id="MobiDB-lite"/>
    </source>
</evidence>
<gene>
    <name evidence="2" type="ORF">CFBP5477_016985</name>
</gene>
<accession>A0AAF0HAQ7</accession>